<dbReference type="OrthoDB" id="5909321at2759"/>
<keyword evidence="2" id="KW-1185">Reference proteome</keyword>
<proteinExistence type="predicted"/>
<dbReference type="HOGENOM" id="CLU_603041_0_0_1"/>
<sequence length="454" mass="52276">MNDPSPLSYQSKLSVTKFLAIKNRSGNFFPQKVPFYLSEVEFDFENPDFLKIRIKDERNGDEFEWRATDLAVSVRRNGDGYVFAREGSRDEKLQKLIDYYFDGCTGEFKLFVIVGSPRQWNSVKSIKTEKLYIEIGENTTADIDGIKKILNFVDKEAIKSVCYAIYDNPQTEVTVCVPSVMLEHIPNMELSDFTVYVPAELRSPNCTEECRSMVEAFAQSRPLGFKLAINIKTSIMVMSSFCSRSRPNWFFTPTPNALTVTFLPNNASLKMMVTFYLCSDRIRISMEKREASDIFRHAGYLGGATTTVLLHTSYKLRKRLSRQVPWERLLPYRIDSLLIDFENAKLEVDGEDVEVDGAQGLCQTIKDITFANDTNIMKLTIIGCHIIEYAEGHRICIKDLELFHGEEYPKEFFNMFKKTRFEKVSVSSRKNIRNGQFLTECANEVVYLDEESRN</sequence>
<evidence type="ECO:0000313" key="1">
    <source>
        <dbReference type="EMBL" id="EFO82238.1"/>
    </source>
</evidence>
<evidence type="ECO:0000313" key="2">
    <source>
        <dbReference type="Proteomes" id="UP000008281"/>
    </source>
</evidence>
<dbReference type="eggNOG" id="ENOG502TK2C">
    <property type="taxonomic scope" value="Eukaryota"/>
</dbReference>
<dbReference type="AlphaFoldDB" id="E3LDA7"/>
<dbReference type="InParanoid" id="E3LDA7"/>
<gene>
    <name evidence="1" type="ORF">CRE_00587</name>
</gene>
<protein>
    <submittedName>
        <fullName evidence="1">Uncharacterized protein</fullName>
    </submittedName>
</protein>
<dbReference type="Proteomes" id="UP000008281">
    <property type="component" value="Unassembled WGS sequence"/>
</dbReference>
<reference evidence="1" key="1">
    <citation type="submission" date="2007-07" db="EMBL/GenBank/DDBJ databases">
        <title>PCAP assembly of the Caenorhabditis remanei genome.</title>
        <authorList>
            <consortium name="The Caenorhabditis remanei Sequencing Consortium"/>
            <person name="Wilson R.K."/>
        </authorList>
    </citation>
    <scope>NUCLEOTIDE SEQUENCE [LARGE SCALE GENOMIC DNA]</scope>
    <source>
        <strain evidence="1">PB4641</strain>
    </source>
</reference>
<name>E3LDA7_CAERE</name>
<organism evidence="2">
    <name type="scientific">Caenorhabditis remanei</name>
    <name type="common">Caenorhabditis vulgaris</name>
    <dbReference type="NCBI Taxonomy" id="31234"/>
    <lineage>
        <taxon>Eukaryota</taxon>
        <taxon>Metazoa</taxon>
        <taxon>Ecdysozoa</taxon>
        <taxon>Nematoda</taxon>
        <taxon>Chromadorea</taxon>
        <taxon>Rhabditida</taxon>
        <taxon>Rhabditina</taxon>
        <taxon>Rhabditomorpha</taxon>
        <taxon>Rhabditoidea</taxon>
        <taxon>Rhabditidae</taxon>
        <taxon>Peloderinae</taxon>
        <taxon>Caenorhabditis</taxon>
    </lineage>
</organism>
<dbReference type="EMBL" id="DS268407">
    <property type="protein sequence ID" value="EFO82238.1"/>
    <property type="molecule type" value="Genomic_DNA"/>
</dbReference>
<dbReference type="OMA" id="YNDHATE"/>
<accession>E3LDA7</accession>